<sequence>MNYLFALLAGLGFGAGLTISRMVDPLVVLAFLDIAGEWDPSLAFVMGGALLVFIPAYQLIERRMSKPLFEKSFFVPTTVTIDKRLISGAVIFGLGWGISGICPGPAIANVSGLETKVIGFIAAMFIGMIAANRLKNKG</sequence>
<dbReference type="InterPro" id="IPR046513">
    <property type="entry name" value="DUF6691"/>
</dbReference>
<keyword evidence="1" id="KW-0472">Membrane</keyword>
<feature type="transmembrane region" description="Helical" evidence="1">
    <location>
        <begin position="117"/>
        <end position="134"/>
    </location>
</feature>
<comment type="caution">
    <text evidence="2">The sequence shown here is derived from an EMBL/GenBank/DDBJ whole genome shotgun (WGS) entry which is preliminary data.</text>
</comment>
<keyword evidence="1" id="KW-0812">Transmembrane</keyword>
<evidence type="ECO:0000313" key="3">
    <source>
        <dbReference type="Proteomes" id="UP001595478"/>
    </source>
</evidence>
<dbReference type="EMBL" id="JBHRSW010000005">
    <property type="protein sequence ID" value="MFC3120762.1"/>
    <property type="molecule type" value="Genomic_DNA"/>
</dbReference>
<evidence type="ECO:0000256" key="1">
    <source>
        <dbReference type="SAM" id="Phobius"/>
    </source>
</evidence>
<dbReference type="Pfam" id="PF20398">
    <property type="entry name" value="DUF6691"/>
    <property type="match status" value="1"/>
</dbReference>
<keyword evidence="1" id="KW-1133">Transmembrane helix</keyword>
<gene>
    <name evidence="2" type="ORF">ACFOHL_03950</name>
</gene>
<dbReference type="Proteomes" id="UP001595478">
    <property type="component" value="Unassembled WGS sequence"/>
</dbReference>
<name>A0ABV7FQK8_9ALTE</name>
<accession>A0ABV7FQK8</accession>
<feature type="transmembrane region" description="Helical" evidence="1">
    <location>
        <begin position="41"/>
        <end position="60"/>
    </location>
</feature>
<proteinExistence type="predicted"/>
<protein>
    <submittedName>
        <fullName evidence="2">DUF6691 family protein</fullName>
    </submittedName>
</protein>
<organism evidence="2 3">
    <name type="scientific">Agaribacter flavus</name>
    <dbReference type="NCBI Taxonomy" id="1902781"/>
    <lineage>
        <taxon>Bacteria</taxon>
        <taxon>Pseudomonadati</taxon>
        <taxon>Pseudomonadota</taxon>
        <taxon>Gammaproteobacteria</taxon>
        <taxon>Alteromonadales</taxon>
        <taxon>Alteromonadaceae</taxon>
        <taxon>Agaribacter</taxon>
    </lineage>
</organism>
<dbReference type="RefSeq" id="WP_376918892.1">
    <property type="nucleotide sequence ID" value="NZ_JBHRSW010000005.1"/>
</dbReference>
<reference evidence="3" key="1">
    <citation type="journal article" date="2019" name="Int. J. Syst. Evol. Microbiol.">
        <title>The Global Catalogue of Microorganisms (GCM) 10K type strain sequencing project: providing services to taxonomists for standard genome sequencing and annotation.</title>
        <authorList>
            <consortium name="The Broad Institute Genomics Platform"/>
            <consortium name="The Broad Institute Genome Sequencing Center for Infectious Disease"/>
            <person name="Wu L."/>
            <person name="Ma J."/>
        </authorList>
    </citation>
    <scope>NUCLEOTIDE SEQUENCE [LARGE SCALE GENOMIC DNA]</scope>
    <source>
        <strain evidence="3">KCTC 52473</strain>
    </source>
</reference>
<feature type="transmembrane region" description="Helical" evidence="1">
    <location>
        <begin position="89"/>
        <end position="111"/>
    </location>
</feature>
<evidence type="ECO:0000313" key="2">
    <source>
        <dbReference type="EMBL" id="MFC3120762.1"/>
    </source>
</evidence>
<keyword evidence="3" id="KW-1185">Reference proteome</keyword>